<comment type="function">
    <text evidence="6">Component of the anaphase promoting complex/cyclosome (APC/C), a cell cycle-regulated E3 ubiquitin-protein ligase complex that controls progression through mitosis and the G1 phase of the cell cycle.</text>
</comment>
<evidence type="ECO:0000256" key="3">
    <source>
        <dbReference type="ARBA" id="ARBA00022776"/>
    </source>
</evidence>
<accession>A0A061RWN3</accession>
<keyword evidence="2 6" id="KW-0132">Cell division</keyword>
<dbReference type="CDD" id="cd08366">
    <property type="entry name" value="APC10"/>
    <property type="match status" value="1"/>
</dbReference>
<dbReference type="SUPFAM" id="SSF49785">
    <property type="entry name" value="Galactose-binding domain-like"/>
    <property type="match status" value="1"/>
</dbReference>
<evidence type="ECO:0000256" key="4">
    <source>
        <dbReference type="ARBA" id="ARBA00022786"/>
    </source>
</evidence>
<dbReference type="PANTHER" id="PTHR12936">
    <property type="entry name" value="ANAPHASE-PROMOTING COMPLEX 10"/>
    <property type="match status" value="1"/>
</dbReference>
<gene>
    <name evidence="8" type="primary">DOC1</name>
    <name evidence="8" type="ORF">TSPGSL018_18056</name>
</gene>
<evidence type="ECO:0000256" key="6">
    <source>
        <dbReference type="PIRNR" id="PIRNR028841"/>
    </source>
</evidence>
<dbReference type="PROSITE" id="PS51284">
    <property type="entry name" value="DOC"/>
    <property type="match status" value="1"/>
</dbReference>
<dbReference type="InterPro" id="IPR016901">
    <property type="entry name" value="APC10/Doc1"/>
</dbReference>
<dbReference type="GO" id="GO:0031145">
    <property type="term" value="P:anaphase-promoting complex-dependent catabolic process"/>
    <property type="evidence" value="ECO:0007669"/>
    <property type="project" value="InterPro"/>
</dbReference>
<protein>
    <recommendedName>
        <fullName evidence="6">Anaphase-promoting complex subunit 10</fullName>
    </recommendedName>
</protein>
<evidence type="ECO:0000256" key="5">
    <source>
        <dbReference type="ARBA" id="ARBA00023306"/>
    </source>
</evidence>
<name>A0A061RWN3_9CHLO</name>
<dbReference type="PANTHER" id="PTHR12936:SF0">
    <property type="entry name" value="ANAPHASE-PROMOTING COMPLEX SUBUNIT 10"/>
    <property type="match status" value="1"/>
</dbReference>
<keyword evidence="4 6" id="KW-0833">Ubl conjugation pathway</keyword>
<keyword evidence="3 6" id="KW-0498">Mitosis</keyword>
<dbReference type="GO" id="GO:0005680">
    <property type="term" value="C:anaphase-promoting complex"/>
    <property type="evidence" value="ECO:0007669"/>
    <property type="project" value="InterPro"/>
</dbReference>
<feature type="domain" description="DOC" evidence="7">
    <location>
        <begin position="17"/>
        <end position="202"/>
    </location>
</feature>
<evidence type="ECO:0000259" key="7">
    <source>
        <dbReference type="PROSITE" id="PS51284"/>
    </source>
</evidence>
<comment type="similarity">
    <text evidence="1 6">Belongs to the APC10 family.</text>
</comment>
<dbReference type="SMART" id="SM01337">
    <property type="entry name" value="APC10"/>
    <property type="match status" value="1"/>
</dbReference>
<evidence type="ECO:0000256" key="1">
    <source>
        <dbReference type="ARBA" id="ARBA00006762"/>
    </source>
</evidence>
<evidence type="ECO:0000256" key="2">
    <source>
        <dbReference type="ARBA" id="ARBA00022618"/>
    </source>
</evidence>
<dbReference type="Gene3D" id="2.60.120.260">
    <property type="entry name" value="Galactose-binding domain-like"/>
    <property type="match status" value="1"/>
</dbReference>
<dbReference type="GO" id="GO:0070979">
    <property type="term" value="P:protein K11-linked ubiquitination"/>
    <property type="evidence" value="ECO:0007669"/>
    <property type="project" value="TreeGrafter"/>
</dbReference>
<sequence>MAADHSPHPLFPVHYFSEEPGEEGQLRESLQTMPKLGLREVGRLGVWSVTSAKPGNGVKMLRDGKTDTFWQSDGTQPHLINVQFQKKVKLRFVSLYLDYTLDESYTPSRIVLRIGNGFYDLKEVGLLDMDQPRGWVTVPLSQPGRFDYQKAFLLQIAIITNHQNGRDTHVRKVQVYGPRDSAGRHVTDMIPFGEAECHLHAAVR</sequence>
<evidence type="ECO:0000313" key="8">
    <source>
        <dbReference type="EMBL" id="JAC77307.1"/>
    </source>
</evidence>
<dbReference type="Pfam" id="PF03256">
    <property type="entry name" value="ANAPC10"/>
    <property type="match status" value="1"/>
</dbReference>
<keyword evidence="5 6" id="KW-0131">Cell cycle</keyword>
<dbReference type="InterPro" id="IPR008979">
    <property type="entry name" value="Galactose-bd-like_sf"/>
</dbReference>
<organism evidence="8">
    <name type="scientific">Tetraselmis sp. GSL018</name>
    <dbReference type="NCBI Taxonomy" id="582737"/>
    <lineage>
        <taxon>Eukaryota</taxon>
        <taxon>Viridiplantae</taxon>
        <taxon>Chlorophyta</taxon>
        <taxon>core chlorophytes</taxon>
        <taxon>Chlorodendrophyceae</taxon>
        <taxon>Chlorodendrales</taxon>
        <taxon>Chlorodendraceae</taxon>
        <taxon>Tetraselmis</taxon>
    </lineage>
</organism>
<proteinExistence type="inferred from homology"/>
<dbReference type="PIRSF" id="PIRSF028841">
    <property type="entry name" value="APC10_sub"/>
    <property type="match status" value="1"/>
</dbReference>
<dbReference type="AlphaFoldDB" id="A0A061RWN3"/>
<dbReference type="GO" id="GO:0051301">
    <property type="term" value="P:cell division"/>
    <property type="evidence" value="ECO:0007669"/>
    <property type="project" value="UniProtKB-KW"/>
</dbReference>
<dbReference type="InterPro" id="IPR004939">
    <property type="entry name" value="APC_su10/DOC_dom"/>
</dbReference>
<reference evidence="8" key="1">
    <citation type="submission" date="2014-05" db="EMBL/GenBank/DDBJ databases">
        <title>The transcriptome of the halophilic microalga Tetraselmis sp. GSL018 isolated from the Great Salt Lake, Utah.</title>
        <authorList>
            <person name="Jinkerson R.E."/>
            <person name="D'Adamo S."/>
            <person name="Posewitz M.C."/>
        </authorList>
    </citation>
    <scope>NUCLEOTIDE SEQUENCE</scope>
    <source>
        <strain evidence="8">GSL018</strain>
    </source>
</reference>
<dbReference type="EMBL" id="GBEZ01008219">
    <property type="protein sequence ID" value="JAC77307.1"/>
    <property type="molecule type" value="Transcribed_RNA"/>
</dbReference>